<sequence length="442" mass="45822">MHGRRGRSEVERGDVPVLRNGALAGGQPGRIALVALVAVVAWCVPSGGVVSAAAIFWAAWSLCLAVLVRGHPQGIYRPAAAYLVLFGLFHGGLLLSVAMRGDSVSEDARWLEDAHTPQAVSLAVLGMAVYTAAAGLAGRREPVAAGRRGGFVAGALGVAVQLAGIGIFAVALVRAGGTDLLSGGYNAFVEANGADTALAFGTLCSGTGAVLAVSAGGGARVAGWAGFLLYAMIALPLGTRGEVLFPLMAMAVIEARRHRIRPLWTVLGAVAVLLLAGVVRQTRIGGLQALSPSWWLTAPLDAIAEMGFSLRPVVVVLGWDEPMRLGATFVAVPVRFLESFLGWHGGPPAYDDRLFNVEIANRAGQIGGSPVAEAFHNFGTLGVVLFMAVLGALLVWLERWPDAVLGVVLLPLLVQVRNSFAPVPVQIGIGLLLVTLARVGAR</sequence>
<protein>
    <submittedName>
        <fullName evidence="2">O-antigen polysaccharide polymerase Wzy</fullName>
    </submittedName>
</protein>
<feature type="transmembrane region" description="Helical" evidence="1">
    <location>
        <begin position="196"/>
        <end position="214"/>
    </location>
</feature>
<keyword evidence="1" id="KW-0812">Transmembrane</keyword>
<accession>A0A7C9VQ97</accession>
<dbReference type="RefSeq" id="WP_166043871.1">
    <property type="nucleotide sequence ID" value="NZ_JAAMPJ010000001.1"/>
</dbReference>
<feature type="transmembrane region" description="Helical" evidence="1">
    <location>
        <begin position="378"/>
        <end position="397"/>
    </location>
</feature>
<feature type="transmembrane region" description="Helical" evidence="1">
    <location>
        <begin position="150"/>
        <end position="176"/>
    </location>
</feature>
<keyword evidence="3" id="KW-1185">Reference proteome</keyword>
<comment type="caution">
    <text evidence="2">The sequence shown here is derived from an EMBL/GenBank/DDBJ whole genome shotgun (WGS) entry which is preliminary data.</text>
</comment>
<feature type="transmembrane region" description="Helical" evidence="1">
    <location>
        <begin position="420"/>
        <end position="441"/>
    </location>
</feature>
<dbReference type="AlphaFoldDB" id="A0A7C9VQ97"/>
<keyword evidence="1" id="KW-0472">Membrane</keyword>
<name>A0A7C9VQ97_9PSEU</name>
<dbReference type="EMBL" id="JAAMPJ010000001">
    <property type="protein sequence ID" value="NGY58056.1"/>
    <property type="molecule type" value="Genomic_DNA"/>
</dbReference>
<dbReference type="Proteomes" id="UP000481360">
    <property type="component" value="Unassembled WGS sequence"/>
</dbReference>
<dbReference type="Pfam" id="PF14296">
    <property type="entry name" value="O-ag_pol_Wzy"/>
    <property type="match status" value="1"/>
</dbReference>
<feature type="transmembrane region" description="Helical" evidence="1">
    <location>
        <begin position="48"/>
        <end position="68"/>
    </location>
</feature>
<gene>
    <name evidence="2" type="ORF">G7043_03815</name>
</gene>
<evidence type="ECO:0000313" key="3">
    <source>
        <dbReference type="Proteomes" id="UP000481360"/>
    </source>
</evidence>
<evidence type="ECO:0000256" key="1">
    <source>
        <dbReference type="SAM" id="Phobius"/>
    </source>
</evidence>
<feature type="transmembrane region" description="Helical" evidence="1">
    <location>
        <begin position="119"/>
        <end position="138"/>
    </location>
</feature>
<reference evidence="2 3" key="1">
    <citation type="submission" date="2020-03" db="EMBL/GenBank/DDBJ databases">
        <title>Isolation and identification of active actinomycetes.</title>
        <authorList>
            <person name="Sun X."/>
        </authorList>
    </citation>
    <scope>NUCLEOTIDE SEQUENCE [LARGE SCALE GENOMIC DNA]</scope>
    <source>
        <strain evidence="2 3">NEAU-D13</strain>
    </source>
</reference>
<feature type="transmembrane region" description="Helical" evidence="1">
    <location>
        <begin position="259"/>
        <end position="279"/>
    </location>
</feature>
<evidence type="ECO:0000313" key="2">
    <source>
        <dbReference type="EMBL" id="NGY58056.1"/>
    </source>
</evidence>
<proteinExistence type="predicted"/>
<keyword evidence="1" id="KW-1133">Transmembrane helix</keyword>
<feature type="transmembrane region" description="Helical" evidence="1">
    <location>
        <begin position="21"/>
        <end position="42"/>
    </location>
</feature>
<feature type="transmembrane region" description="Helical" evidence="1">
    <location>
        <begin position="80"/>
        <end position="99"/>
    </location>
</feature>
<organism evidence="2 3">
    <name type="scientific">Lentzea alba</name>
    <dbReference type="NCBI Taxonomy" id="2714351"/>
    <lineage>
        <taxon>Bacteria</taxon>
        <taxon>Bacillati</taxon>
        <taxon>Actinomycetota</taxon>
        <taxon>Actinomycetes</taxon>
        <taxon>Pseudonocardiales</taxon>
        <taxon>Pseudonocardiaceae</taxon>
        <taxon>Lentzea</taxon>
    </lineage>
</organism>
<dbReference type="InterPro" id="IPR029468">
    <property type="entry name" value="O-ag_pol_Wzy"/>
</dbReference>
<feature type="transmembrane region" description="Helical" evidence="1">
    <location>
        <begin position="221"/>
        <end position="239"/>
    </location>
</feature>